<accession>A0A067MIG8</accession>
<feature type="non-terminal residue" evidence="1">
    <location>
        <position position="94"/>
    </location>
</feature>
<dbReference type="InterPro" id="IPR023213">
    <property type="entry name" value="CAT-like_dom_sf"/>
</dbReference>
<evidence type="ECO:0000313" key="2">
    <source>
        <dbReference type="Proteomes" id="UP000027195"/>
    </source>
</evidence>
<feature type="non-terminal residue" evidence="1">
    <location>
        <position position="1"/>
    </location>
</feature>
<evidence type="ECO:0000313" key="1">
    <source>
        <dbReference type="EMBL" id="KDQ11326.1"/>
    </source>
</evidence>
<dbReference type="OrthoDB" id="1862401at2759"/>
<dbReference type="EMBL" id="KL198059">
    <property type="protein sequence ID" value="KDQ11326.1"/>
    <property type="molecule type" value="Genomic_DNA"/>
</dbReference>
<dbReference type="Proteomes" id="UP000027195">
    <property type="component" value="Unassembled WGS sequence"/>
</dbReference>
<dbReference type="HOGENOM" id="CLU_163075_0_0_1"/>
<dbReference type="AlphaFoldDB" id="A0A067MIG8"/>
<keyword evidence="2" id="KW-1185">Reference proteome</keyword>
<dbReference type="InParanoid" id="A0A067MIG8"/>
<sequence length="94" mass="10509">ETVVPEDRVVQGDNSRLAPNANVVAINADEPLVRFKITYFKRTGETALGITWNHALAGDAYAFLRFTHTLSSFYQGLPSPYPKPTFAKHFFLPP</sequence>
<reference evidence="2" key="1">
    <citation type="journal article" date="2014" name="Proc. Natl. Acad. Sci. U.S.A.">
        <title>Extensive sampling of basidiomycete genomes demonstrates inadequacy of the white-rot/brown-rot paradigm for wood decay fungi.</title>
        <authorList>
            <person name="Riley R."/>
            <person name="Salamov A.A."/>
            <person name="Brown D.W."/>
            <person name="Nagy L.G."/>
            <person name="Floudas D."/>
            <person name="Held B.W."/>
            <person name="Levasseur A."/>
            <person name="Lombard V."/>
            <person name="Morin E."/>
            <person name="Otillar R."/>
            <person name="Lindquist E.A."/>
            <person name="Sun H."/>
            <person name="LaButti K.M."/>
            <person name="Schmutz J."/>
            <person name="Jabbour D."/>
            <person name="Luo H."/>
            <person name="Baker S.E."/>
            <person name="Pisabarro A.G."/>
            <person name="Walton J.D."/>
            <person name="Blanchette R.A."/>
            <person name="Henrissat B."/>
            <person name="Martin F."/>
            <person name="Cullen D."/>
            <person name="Hibbett D.S."/>
            <person name="Grigoriev I.V."/>
        </authorList>
    </citation>
    <scope>NUCLEOTIDE SEQUENCE [LARGE SCALE GENOMIC DNA]</scope>
    <source>
        <strain evidence="2">FD-172 SS1</strain>
    </source>
</reference>
<organism evidence="1 2">
    <name type="scientific">Botryobasidium botryosum (strain FD-172 SS1)</name>
    <dbReference type="NCBI Taxonomy" id="930990"/>
    <lineage>
        <taxon>Eukaryota</taxon>
        <taxon>Fungi</taxon>
        <taxon>Dikarya</taxon>
        <taxon>Basidiomycota</taxon>
        <taxon>Agaricomycotina</taxon>
        <taxon>Agaricomycetes</taxon>
        <taxon>Cantharellales</taxon>
        <taxon>Botryobasidiaceae</taxon>
        <taxon>Botryobasidium</taxon>
    </lineage>
</organism>
<name>A0A067MIG8_BOTB1</name>
<protein>
    <recommendedName>
        <fullName evidence="3">Condensation domain-containing protein</fullName>
    </recommendedName>
</protein>
<proteinExistence type="predicted"/>
<evidence type="ECO:0008006" key="3">
    <source>
        <dbReference type="Google" id="ProtNLM"/>
    </source>
</evidence>
<gene>
    <name evidence="1" type="ORF">BOTBODRAFT_91332</name>
</gene>
<dbReference type="Gene3D" id="3.30.559.10">
    <property type="entry name" value="Chloramphenicol acetyltransferase-like domain"/>
    <property type="match status" value="1"/>
</dbReference>
<dbReference type="Pfam" id="PF02458">
    <property type="entry name" value="Transferase"/>
    <property type="match status" value="1"/>
</dbReference>